<keyword evidence="2" id="KW-0808">Transferase</keyword>
<dbReference type="InterPro" id="IPR041698">
    <property type="entry name" value="Methyltransf_25"/>
</dbReference>
<keyword evidence="2" id="KW-0489">Methyltransferase</keyword>
<dbReference type="GO" id="GO:0032259">
    <property type="term" value="P:methylation"/>
    <property type="evidence" value="ECO:0007669"/>
    <property type="project" value="UniProtKB-KW"/>
</dbReference>
<proteinExistence type="predicted"/>
<dbReference type="SUPFAM" id="SSF53335">
    <property type="entry name" value="S-adenosyl-L-methionine-dependent methyltransferases"/>
    <property type="match status" value="1"/>
</dbReference>
<dbReference type="InterPro" id="IPR050508">
    <property type="entry name" value="Methyltransf_Superfamily"/>
</dbReference>
<dbReference type="Proteomes" id="UP001596523">
    <property type="component" value="Unassembled WGS sequence"/>
</dbReference>
<dbReference type="PANTHER" id="PTHR42912">
    <property type="entry name" value="METHYLTRANSFERASE"/>
    <property type="match status" value="1"/>
</dbReference>
<name>A0ABW2JCZ3_9ACTN</name>
<feature type="domain" description="Methyltransferase" evidence="1">
    <location>
        <begin position="60"/>
        <end position="157"/>
    </location>
</feature>
<dbReference type="CDD" id="cd02440">
    <property type="entry name" value="AdoMet_MTases"/>
    <property type="match status" value="1"/>
</dbReference>
<keyword evidence="3" id="KW-1185">Reference proteome</keyword>
<dbReference type="Pfam" id="PF13649">
    <property type="entry name" value="Methyltransf_25"/>
    <property type="match status" value="1"/>
</dbReference>
<gene>
    <name evidence="2" type="ORF">ACFQVC_06355</name>
</gene>
<dbReference type="GO" id="GO:0008168">
    <property type="term" value="F:methyltransferase activity"/>
    <property type="evidence" value="ECO:0007669"/>
    <property type="project" value="UniProtKB-KW"/>
</dbReference>
<organism evidence="2 3">
    <name type="scientific">Streptomyces monticola</name>
    <dbReference type="NCBI Taxonomy" id="2666263"/>
    <lineage>
        <taxon>Bacteria</taxon>
        <taxon>Bacillati</taxon>
        <taxon>Actinomycetota</taxon>
        <taxon>Actinomycetes</taxon>
        <taxon>Kitasatosporales</taxon>
        <taxon>Streptomycetaceae</taxon>
        <taxon>Streptomyces</taxon>
    </lineage>
</organism>
<evidence type="ECO:0000313" key="3">
    <source>
        <dbReference type="Proteomes" id="UP001596523"/>
    </source>
</evidence>
<dbReference type="RefSeq" id="WP_381827425.1">
    <property type="nucleotide sequence ID" value="NZ_JBHTCF010000002.1"/>
</dbReference>
<comment type="caution">
    <text evidence="2">The sequence shown here is derived from an EMBL/GenBank/DDBJ whole genome shotgun (WGS) entry which is preliminary data.</text>
</comment>
<evidence type="ECO:0000313" key="2">
    <source>
        <dbReference type="EMBL" id="MFC7303836.1"/>
    </source>
</evidence>
<dbReference type="EMBL" id="JBHTCF010000002">
    <property type="protein sequence ID" value="MFC7303836.1"/>
    <property type="molecule type" value="Genomic_DNA"/>
</dbReference>
<reference evidence="3" key="1">
    <citation type="journal article" date="2019" name="Int. J. Syst. Evol. Microbiol.">
        <title>The Global Catalogue of Microorganisms (GCM) 10K type strain sequencing project: providing services to taxonomists for standard genome sequencing and annotation.</title>
        <authorList>
            <consortium name="The Broad Institute Genomics Platform"/>
            <consortium name="The Broad Institute Genome Sequencing Center for Infectious Disease"/>
            <person name="Wu L."/>
            <person name="Ma J."/>
        </authorList>
    </citation>
    <scope>NUCLEOTIDE SEQUENCE [LARGE SCALE GENOMIC DNA]</scope>
    <source>
        <strain evidence="3">SYNS20</strain>
    </source>
</reference>
<sequence length="244" mass="26638">MFTSQGPTLRELTVQALSSVERGYDLLAPKFDHTPFRTPDRYLDATGAALTRLGHFGSGLDVCCGTGAGLRVLRTVCQQQVTGVDFSAGMLEEARGAAGEQAGAAGPEVRWVRADARALPFRDAFDLAVSFGAFGHFLPEERPVLFGEVHRALRSGGLFAFPLGAPPPLGSPLHWSLLGFDAVMRVRNLVWRPPFVMYYRTFALSGVRGDLERAGFAVELYPLEEFGRRPDGSPKCRLVVGRKR</sequence>
<protein>
    <submittedName>
        <fullName evidence="2">Class I SAM-dependent methyltransferase</fullName>
        <ecNumber evidence="2">2.1.-.-</ecNumber>
    </submittedName>
</protein>
<evidence type="ECO:0000259" key="1">
    <source>
        <dbReference type="Pfam" id="PF13649"/>
    </source>
</evidence>
<dbReference type="PANTHER" id="PTHR42912:SF93">
    <property type="entry name" value="N6-ADENOSINE-METHYLTRANSFERASE TMT1A"/>
    <property type="match status" value="1"/>
</dbReference>
<accession>A0ABW2JCZ3</accession>
<dbReference type="EC" id="2.1.-.-" evidence="2"/>
<dbReference type="Gene3D" id="3.40.50.150">
    <property type="entry name" value="Vaccinia Virus protein VP39"/>
    <property type="match status" value="1"/>
</dbReference>
<dbReference type="InterPro" id="IPR029063">
    <property type="entry name" value="SAM-dependent_MTases_sf"/>
</dbReference>